<dbReference type="PANTHER" id="PTHR46098:SF1">
    <property type="entry name" value="TRNA (CYTOSINE(38)-C(5))-METHYLTRANSFERASE"/>
    <property type="match status" value="1"/>
</dbReference>
<dbReference type="PANTHER" id="PTHR46098">
    <property type="entry name" value="TRNA (CYTOSINE(38)-C(5))-METHYLTRANSFERASE"/>
    <property type="match status" value="1"/>
</dbReference>
<evidence type="ECO:0000313" key="6">
    <source>
        <dbReference type="EMBL" id="KAJ3253316.1"/>
    </source>
</evidence>
<feature type="active site" evidence="4">
    <location>
        <position position="77"/>
    </location>
</feature>
<keyword evidence="3 4" id="KW-0949">S-adenosyl-L-methionine</keyword>
<dbReference type="PROSITE" id="PS51679">
    <property type="entry name" value="SAM_MT_C5"/>
    <property type="match status" value="1"/>
</dbReference>
<dbReference type="SUPFAM" id="SSF53335">
    <property type="entry name" value="S-adenosyl-L-methionine-dependent methyltransferases"/>
    <property type="match status" value="1"/>
</dbReference>
<evidence type="ECO:0000256" key="5">
    <source>
        <dbReference type="RuleBase" id="RU000416"/>
    </source>
</evidence>
<organism evidence="6 7">
    <name type="scientific">Boothiomyces macroporosus</name>
    <dbReference type="NCBI Taxonomy" id="261099"/>
    <lineage>
        <taxon>Eukaryota</taxon>
        <taxon>Fungi</taxon>
        <taxon>Fungi incertae sedis</taxon>
        <taxon>Chytridiomycota</taxon>
        <taxon>Chytridiomycota incertae sedis</taxon>
        <taxon>Chytridiomycetes</taxon>
        <taxon>Rhizophydiales</taxon>
        <taxon>Terramycetaceae</taxon>
        <taxon>Boothiomyces</taxon>
    </lineage>
</organism>
<dbReference type="InterPro" id="IPR050750">
    <property type="entry name" value="C5-MTase"/>
</dbReference>
<dbReference type="EMBL" id="JADGKB010000113">
    <property type="protein sequence ID" value="KAJ3253316.1"/>
    <property type="molecule type" value="Genomic_DNA"/>
</dbReference>
<dbReference type="Proteomes" id="UP001210925">
    <property type="component" value="Unassembled WGS sequence"/>
</dbReference>
<proteinExistence type="inferred from homology"/>
<dbReference type="GO" id="GO:0005634">
    <property type="term" value="C:nucleus"/>
    <property type="evidence" value="ECO:0007669"/>
    <property type="project" value="TreeGrafter"/>
</dbReference>
<evidence type="ECO:0000313" key="7">
    <source>
        <dbReference type="Proteomes" id="UP001210925"/>
    </source>
</evidence>
<protein>
    <submittedName>
        <fullName evidence="6">C-5 cytosine-specific DNA methylase</fullName>
    </submittedName>
</protein>
<evidence type="ECO:0000256" key="4">
    <source>
        <dbReference type="PROSITE-ProRule" id="PRU01016"/>
    </source>
</evidence>
<keyword evidence="1 4" id="KW-0489">Methyltransferase</keyword>
<dbReference type="InterPro" id="IPR001525">
    <property type="entry name" value="C5_MeTfrase"/>
</dbReference>
<dbReference type="Gene3D" id="3.40.50.150">
    <property type="entry name" value="Vaccinia Virus protein VP39"/>
    <property type="match status" value="1"/>
</dbReference>
<evidence type="ECO:0000256" key="1">
    <source>
        <dbReference type="ARBA" id="ARBA00022603"/>
    </source>
</evidence>
<dbReference type="GO" id="GO:0008168">
    <property type="term" value="F:methyltransferase activity"/>
    <property type="evidence" value="ECO:0007669"/>
    <property type="project" value="UniProtKB-KW"/>
</dbReference>
<comment type="similarity">
    <text evidence="4 5">Belongs to the class I-like SAM-binding methyltransferase superfamily. C5-methyltransferase family.</text>
</comment>
<evidence type="ECO:0000256" key="2">
    <source>
        <dbReference type="ARBA" id="ARBA00022679"/>
    </source>
</evidence>
<accession>A0AAD5UBL0</accession>
<name>A0AAD5UBL0_9FUNG</name>
<dbReference type="Gene3D" id="3.90.120.10">
    <property type="entry name" value="DNA Methylase, subunit A, domain 2"/>
    <property type="match status" value="1"/>
</dbReference>
<evidence type="ECO:0000256" key="3">
    <source>
        <dbReference type="ARBA" id="ARBA00022691"/>
    </source>
</evidence>
<reference evidence="6" key="1">
    <citation type="submission" date="2020-05" db="EMBL/GenBank/DDBJ databases">
        <title>Phylogenomic resolution of chytrid fungi.</title>
        <authorList>
            <person name="Stajich J.E."/>
            <person name="Amses K."/>
            <person name="Simmons R."/>
            <person name="Seto K."/>
            <person name="Myers J."/>
            <person name="Bonds A."/>
            <person name="Quandt C.A."/>
            <person name="Barry K."/>
            <person name="Liu P."/>
            <person name="Grigoriev I."/>
            <person name="Longcore J.E."/>
            <person name="James T.Y."/>
        </authorList>
    </citation>
    <scope>NUCLEOTIDE SEQUENCE</scope>
    <source>
        <strain evidence="6">PLAUS21</strain>
    </source>
</reference>
<dbReference type="GO" id="GO:0032259">
    <property type="term" value="P:methylation"/>
    <property type="evidence" value="ECO:0007669"/>
    <property type="project" value="UniProtKB-KW"/>
</dbReference>
<sequence>MLTVLDFYSGIGGFHFALQQLGIEYKVLQAFDMNLNANHVYKLNFPQVHINHLNIGFLKSAVLDDYNADLWVMSPPCQPYSRKGLRNGSKDARADSFLTILELLSNMEKKPRKIIIENVLGFENSDTFEILDKTARECGYIWQCYQLNSLDYGYPYSRPRMFVLLSLSNFNNCENDYKVSLEIPGFTKREPNRIESYLVHDEIIPVAREDLWKAGLYFDYVDSSSTRSCCFTKGYGQFAKGGGSVLAVNTNFYDQIVKEYKDIRDRMKGKEKWWEELGECPFERMQPRYFSPREIANLHGLKNSFRMDGITTKMAFKLLGNSMHIDVVHSCLRYLLHDLI</sequence>
<comment type="caution">
    <text evidence="6">The sequence shown here is derived from an EMBL/GenBank/DDBJ whole genome shotgun (WGS) entry which is preliminary data.</text>
</comment>
<gene>
    <name evidence="6" type="primary">DNMT2</name>
    <name evidence="6" type="ORF">HK103_000757</name>
</gene>
<dbReference type="AlphaFoldDB" id="A0AAD5UBL0"/>
<keyword evidence="7" id="KW-1185">Reference proteome</keyword>
<keyword evidence="2 4" id="KW-0808">Transferase</keyword>
<dbReference type="PRINTS" id="PR00105">
    <property type="entry name" value="C5METTRFRASE"/>
</dbReference>
<dbReference type="Pfam" id="PF00145">
    <property type="entry name" value="DNA_methylase"/>
    <property type="match status" value="1"/>
</dbReference>
<dbReference type="NCBIfam" id="TIGR00675">
    <property type="entry name" value="dcm"/>
    <property type="match status" value="1"/>
</dbReference>
<dbReference type="InterPro" id="IPR029063">
    <property type="entry name" value="SAM-dependent_MTases_sf"/>
</dbReference>